<evidence type="ECO:0000313" key="7">
    <source>
        <dbReference type="Proteomes" id="UP000246145"/>
    </source>
</evidence>
<dbReference type="PANTHER" id="PTHR39455">
    <property type="entry name" value="CELL DIVISION PROTEIN ZAPD"/>
    <property type="match status" value="1"/>
</dbReference>
<dbReference type="InterPro" id="IPR009777">
    <property type="entry name" value="ZapD"/>
</dbReference>
<dbReference type="Gene3D" id="1.10.3900.10">
    <property type="entry name" value="YacF-like"/>
    <property type="match status" value="1"/>
</dbReference>
<gene>
    <name evidence="5" type="primary">zapD</name>
    <name evidence="6" type="ORF">C7440_1916</name>
</gene>
<name>A0A2U1CN45_9BURK</name>
<keyword evidence="1 5" id="KW-0963">Cytoplasm</keyword>
<comment type="caution">
    <text evidence="6">The sequence shown here is derived from an EMBL/GenBank/DDBJ whole genome shotgun (WGS) entry which is preliminary data.</text>
</comment>
<dbReference type="PANTHER" id="PTHR39455:SF1">
    <property type="entry name" value="CELL DIVISION PROTEIN ZAPD"/>
    <property type="match status" value="1"/>
</dbReference>
<dbReference type="NCBIfam" id="NF003656">
    <property type="entry name" value="PRK05287.1-4"/>
    <property type="match status" value="1"/>
</dbReference>
<dbReference type="GO" id="GO:0043093">
    <property type="term" value="P:FtsZ-dependent cytokinesis"/>
    <property type="evidence" value="ECO:0007669"/>
    <property type="project" value="UniProtKB-UniRule"/>
</dbReference>
<organism evidence="6 7">
    <name type="scientific">Pusillimonas noertemannii</name>
    <dbReference type="NCBI Taxonomy" id="305977"/>
    <lineage>
        <taxon>Bacteria</taxon>
        <taxon>Pseudomonadati</taxon>
        <taxon>Pseudomonadota</taxon>
        <taxon>Betaproteobacteria</taxon>
        <taxon>Burkholderiales</taxon>
        <taxon>Alcaligenaceae</taxon>
        <taxon>Pusillimonas</taxon>
    </lineage>
</organism>
<dbReference type="OrthoDB" id="5294622at2"/>
<protein>
    <recommendedName>
        <fullName evidence="5">Cell division protein ZapD</fullName>
    </recommendedName>
    <alternativeName>
        <fullName evidence="5">Z ring-associated protein D</fullName>
    </alternativeName>
</protein>
<accession>A0A2U1CN45</accession>
<evidence type="ECO:0000256" key="5">
    <source>
        <dbReference type="HAMAP-Rule" id="MF_01092"/>
    </source>
</evidence>
<comment type="similarity">
    <text evidence="5">Belongs to the ZapD family.</text>
</comment>
<dbReference type="InterPro" id="IPR036268">
    <property type="entry name" value="ZapD_sf"/>
</dbReference>
<keyword evidence="4 5" id="KW-0131">Cell cycle</keyword>
<evidence type="ECO:0000256" key="2">
    <source>
        <dbReference type="ARBA" id="ARBA00022618"/>
    </source>
</evidence>
<dbReference type="EMBL" id="QEKO01000002">
    <property type="protein sequence ID" value="PVY62422.1"/>
    <property type="molecule type" value="Genomic_DNA"/>
</dbReference>
<comment type="function">
    <text evidence="5">Cell division factor that enhances FtsZ-ring assembly. Directly interacts with FtsZ and promotes bundling of FtsZ protofilaments, with a reduction in FtsZ GTPase activity.</text>
</comment>
<dbReference type="AlphaFoldDB" id="A0A2U1CN45"/>
<comment type="subunit">
    <text evidence="5">Interacts with FtsZ.</text>
</comment>
<keyword evidence="3 5" id="KW-0717">Septation</keyword>
<proteinExistence type="inferred from homology"/>
<dbReference type="RefSeq" id="WP_026068011.1">
    <property type="nucleotide sequence ID" value="NZ_JACCEX010000002.1"/>
</dbReference>
<keyword evidence="2 5" id="KW-0132">Cell division</keyword>
<dbReference type="STRING" id="1231391.GCA_000308195_02503"/>
<dbReference type="Gene3D" id="2.60.440.10">
    <property type="entry name" value="YacF-like domains"/>
    <property type="match status" value="1"/>
</dbReference>
<dbReference type="Pfam" id="PF07072">
    <property type="entry name" value="ZapD"/>
    <property type="match status" value="1"/>
</dbReference>
<keyword evidence="7" id="KW-1185">Reference proteome</keyword>
<evidence type="ECO:0000313" key="6">
    <source>
        <dbReference type="EMBL" id="PVY62422.1"/>
    </source>
</evidence>
<evidence type="ECO:0000256" key="3">
    <source>
        <dbReference type="ARBA" id="ARBA00023210"/>
    </source>
</evidence>
<comment type="subcellular location">
    <subcellularLocation>
        <location evidence="5">Cytoplasm</location>
    </subcellularLocation>
    <text evidence="5">Localizes to mid-cell in an FtsZ-dependent manner.</text>
</comment>
<dbReference type="GO" id="GO:0000917">
    <property type="term" value="P:division septum assembly"/>
    <property type="evidence" value="ECO:0007669"/>
    <property type="project" value="UniProtKB-KW"/>
</dbReference>
<dbReference type="GO" id="GO:0032153">
    <property type="term" value="C:cell division site"/>
    <property type="evidence" value="ECO:0007669"/>
    <property type="project" value="TreeGrafter"/>
</dbReference>
<reference evidence="6 7" key="1">
    <citation type="submission" date="2018-04" db="EMBL/GenBank/DDBJ databases">
        <title>Genomic Encyclopedia of Type Strains, Phase IV (KMG-IV): sequencing the most valuable type-strain genomes for metagenomic binning, comparative biology and taxonomic classification.</title>
        <authorList>
            <person name="Goeker M."/>
        </authorList>
    </citation>
    <scope>NUCLEOTIDE SEQUENCE [LARGE SCALE GENOMIC DNA]</scope>
    <source>
        <strain evidence="6 7">DSM 10065</strain>
    </source>
</reference>
<dbReference type="Proteomes" id="UP000246145">
    <property type="component" value="Unassembled WGS sequence"/>
</dbReference>
<dbReference type="GO" id="GO:0005737">
    <property type="term" value="C:cytoplasm"/>
    <property type="evidence" value="ECO:0007669"/>
    <property type="project" value="UniProtKB-SubCell"/>
</dbReference>
<evidence type="ECO:0000256" key="4">
    <source>
        <dbReference type="ARBA" id="ARBA00023306"/>
    </source>
</evidence>
<dbReference type="InterPro" id="IPR027462">
    <property type="entry name" value="ZapD_C"/>
</dbReference>
<evidence type="ECO:0000256" key="1">
    <source>
        <dbReference type="ARBA" id="ARBA00022490"/>
    </source>
</evidence>
<dbReference type="SUPFAM" id="SSF160950">
    <property type="entry name" value="YacF-like"/>
    <property type="match status" value="1"/>
</dbReference>
<dbReference type="HAMAP" id="MF_01092">
    <property type="entry name" value="ZapD"/>
    <property type="match status" value="1"/>
</dbReference>
<sequence>MILYEYPCNERVRALLRVEHLFGRLFFFANGPDVHHHQIALDTLFDLLEVSERSDLRGSVLQDLERQRVSLGGLRQHPGVDAAALDAMLAQIQDAATALGAQGRIGQGLRDNEWLASLRGRLAVPGGSSPADIPSYYAWQIKPQETRVQDLREWISPFLPLYSGLALILRMLRDSSDIESLEARQGAYQEMLTGKTYQLLRAWINPELGVFPEMSANKYVIWIRFSTQDNELKPQPVTRDIPFQLARCNL</sequence>